<protein>
    <submittedName>
        <fullName evidence="9">Uncharacterized protein LOC112462951 isoform X1</fullName>
    </submittedName>
</protein>
<evidence type="ECO:0000256" key="6">
    <source>
        <dbReference type="PROSITE-ProRule" id="PRU00309"/>
    </source>
</evidence>
<dbReference type="PROSITE" id="PS50950">
    <property type="entry name" value="ZF_THAP"/>
    <property type="match status" value="1"/>
</dbReference>
<feature type="domain" description="THAP-type" evidence="7">
    <location>
        <begin position="1"/>
        <end position="89"/>
    </location>
</feature>
<dbReference type="PANTHER" id="PTHR23080">
    <property type="entry name" value="THAP DOMAIN PROTEIN"/>
    <property type="match status" value="1"/>
</dbReference>
<name>A0A6J1QQQ2_9HYME</name>
<dbReference type="SUPFAM" id="SSF57716">
    <property type="entry name" value="Glucocorticoid receptor-like (DNA-binding domain)"/>
    <property type="match status" value="1"/>
</dbReference>
<dbReference type="RefSeq" id="XP_024884814.1">
    <property type="nucleotide sequence ID" value="XM_025029046.1"/>
</dbReference>
<comment type="cofactor">
    <cofactor evidence="1">
        <name>a divalent metal cation</name>
        <dbReference type="ChEBI" id="CHEBI:60240"/>
    </cofactor>
</comment>
<evidence type="ECO:0000256" key="5">
    <source>
        <dbReference type="ARBA" id="ARBA00023125"/>
    </source>
</evidence>
<evidence type="ECO:0000256" key="4">
    <source>
        <dbReference type="ARBA" id="ARBA00022833"/>
    </source>
</evidence>
<evidence type="ECO:0000313" key="9">
    <source>
        <dbReference type="RefSeq" id="XP_024884814.1"/>
    </source>
</evidence>
<evidence type="ECO:0000256" key="2">
    <source>
        <dbReference type="ARBA" id="ARBA00022723"/>
    </source>
</evidence>
<organism evidence="8 9">
    <name type="scientific">Temnothorax curvispinosus</name>
    <dbReference type="NCBI Taxonomy" id="300111"/>
    <lineage>
        <taxon>Eukaryota</taxon>
        <taxon>Metazoa</taxon>
        <taxon>Ecdysozoa</taxon>
        <taxon>Arthropoda</taxon>
        <taxon>Hexapoda</taxon>
        <taxon>Insecta</taxon>
        <taxon>Pterygota</taxon>
        <taxon>Neoptera</taxon>
        <taxon>Endopterygota</taxon>
        <taxon>Hymenoptera</taxon>
        <taxon>Apocrita</taxon>
        <taxon>Aculeata</taxon>
        <taxon>Formicoidea</taxon>
        <taxon>Formicidae</taxon>
        <taxon>Myrmicinae</taxon>
        <taxon>Temnothorax</taxon>
    </lineage>
</organism>
<dbReference type="InterPro" id="IPR027806">
    <property type="entry name" value="HARBI1_dom"/>
</dbReference>
<keyword evidence="4" id="KW-0862">Zinc</keyword>
<dbReference type="PANTHER" id="PTHR23080:SF143">
    <property type="entry name" value="SI:DKEY-56D12.4"/>
    <property type="match status" value="1"/>
</dbReference>
<dbReference type="Pfam" id="PF13613">
    <property type="entry name" value="HTH_Tnp_4"/>
    <property type="match status" value="1"/>
</dbReference>
<dbReference type="Pfam" id="PF05485">
    <property type="entry name" value="THAP"/>
    <property type="match status" value="1"/>
</dbReference>
<keyword evidence="5 6" id="KW-0238">DNA-binding</keyword>
<dbReference type="OrthoDB" id="6598185at2759"/>
<dbReference type="SMART" id="SM00980">
    <property type="entry name" value="THAP"/>
    <property type="match status" value="1"/>
</dbReference>
<evidence type="ECO:0000313" key="8">
    <source>
        <dbReference type="Proteomes" id="UP000504618"/>
    </source>
</evidence>
<dbReference type="Proteomes" id="UP000504618">
    <property type="component" value="Unplaced"/>
</dbReference>
<keyword evidence="8" id="KW-1185">Reference proteome</keyword>
<proteinExistence type="predicted"/>
<dbReference type="GO" id="GO:0008270">
    <property type="term" value="F:zinc ion binding"/>
    <property type="evidence" value="ECO:0007669"/>
    <property type="project" value="UniProtKB-KW"/>
</dbReference>
<dbReference type="InterPro" id="IPR027805">
    <property type="entry name" value="Transposase_HTH_dom"/>
</dbReference>
<reference evidence="9" key="1">
    <citation type="submission" date="2025-08" db="UniProtKB">
        <authorList>
            <consortium name="RefSeq"/>
        </authorList>
    </citation>
    <scope>IDENTIFICATION</scope>
    <source>
        <tissue evidence="9">Whole body</tissue>
    </source>
</reference>
<dbReference type="GeneID" id="112462951"/>
<dbReference type="Pfam" id="PF13359">
    <property type="entry name" value="DDE_Tnp_4"/>
    <property type="match status" value="1"/>
</dbReference>
<evidence type="ECO:0000259" key="7">
    <source>
        <dbReference type="PROSITE" id="PS50950"/>
    </source>
</evidence>
<dbReference type="InterPro" id="IPR006612">
    <property type="entry name" value="THAP_Znf"/>
</dbReference>
<accession>A0A6J1QQQ2</accession>
<keyword evidence="2" id="KW-0479">Metal-binding</keyword>
<evidence type="ECO:0000256" key="1">
    <source>
        <dbReference type="ARBA" id="ARBA00001968"/>
    </source>
</evidence>
<sequence length="546" mass="62382">MEKLRKGNLNCCVNTCKNVFHNTSSEIKFYSFPKAIYKIEQRKMWIRWVQKINLHDWQPTKYSRICSAHFVGNCSSSIQSSPSYVPSISSKKNHELSSTEKSSIQRFNRHMRRRICNTLCVKDNVKKVDAGQNTLEEPQEQSCYFDKLIEAPAPSFKINQEVQVSMFETTVDCKKLYERTEMFICTQYVHNEICHAQTQVYIPEDRGLQIVKRRHMIDKCCGSNIVQIDKAIGPDTSNLKNSIVCTTGFHGILSITKDQEMLDLGGVTLSTFQLLLKLLPDIKPKKISTKNRLLIFLLKMKTGMSFSAIGVLFCIHRTTTSRIFYTTLQLLRVACSRFIFWPCREVVQNTLPEVFKTSYKDCRVIIDCTEIKVEQPNTVENRVYLYSHYKKGFTVKILVGCTPSGLISFISNCYGGRTSDSQITINSGILDLLEPGDVVLADKGFPGIQTVIDENGKGALIVMPPFLRDPQFSAEDVERTYKVAKVRIHIERIMQRLRIYKILDKFSIDMLPHADNIVFMCGVLVNVQPPIIKNGDVDETEIAKVD</sequence>
<evidence type="ECO:0000256" key="3">
    <source>
        <dbReference type="ARBA" id="ARBA00022771"/>
    </source>
</evidence>
<gene>
    <name evidence="9" type="primary">LOC112462951</name>
</gene>
<dbReference type="AlphaFoldDB" id="A0A6J1QQQ2"/>
<dbReference type="GO" id="GO:0003677">
    <property type="term" value="F:DNA binding"/>
    <property type="evidence" value="ECO:0007669"/>
    <property type="project" value="UniProtKB-UniRule"/>
</dbReference>
<keyword evidence="3 6" id="KW-0863">Zinc-finger</keyword>